<evidence type="ECO:0000256" key="11">
    <source>
        <dbReference type="RuleBase" id="RU004334"/>
    </source>
</evidence>
<evidence type="ECO:0000259" key="13">
    <source>
        <dbReference type="PROSITE" id="PS51843"/>
    </source>
</evidence>
<dbReference type="GO" id="GO:0003700">
    <property type="term" value="F:DNA-binding transcription factor activity"/>
    <property type="evidence" value="ECO:0007669"/>
    <property type="project" value="InterPro"/>
</dbReference>
<dbReference type="OrthoDB" id="5848321at2759"/>
<accession>G0M9I5</accession>
<gene>
    <name evidence="14" type="ORF">CAEBREN_00299</name>
</gene>
<dbReference type="GO" id="GO:0005634">
    <property type="term" value="C:nucleus"/>
    <property type="evidence" value="ECO:0007669"/>
    <property type="project" value="UniProtKB-SubCell"/>
</dbReference>
<comment type="similarity">
    <text evidence="2 11">Belongs to the nuclear hormone receptor family.</text>
</comment>
<dbReference type="Proteomes" id="UP000008068">
    <property type="component" value="Unassembled WGS sequence"/>
</dbReference>
<dbReference type="CDD" id="cd06960">
    <property type="entry name" value="NR_DBD_HNF4A"/>
    <property type="match status" value="1"/>
</dbReference>
<reference evidence="15" key="1">
    <citation type="submission" date="2011-07" db="EMBL/GenBank/DDBJ databases">
        <authorList>
            <consortium name="Caenorhabditis brenneri Sequencing and Analysis Consortium"/>
            <person name="Wilson R.K."/>
        </authorList>
    </citation>
    <scope>NUCLEOTIDE SEQUENCE [LARGE SCALE GENOMIC DNA]</scope>
    <source>
        <strain evidence="15">PB2801</strain>
    </source>
</reference>
<dbReference type="PANTHER" id="PTHR45680:SF2">
    <property type="entry name" value="NUCLEAR HORMONE RECEPTOR FAMILY-RELATED"/>
    <property type="match status" value="1"/>
</dbReference>
<dbReference type="PRINTS" id="PR00047">
    <property type="entry name" value="STROIDFINGER"/>
</dbReference>
<protein>
    <recommendedName>
        <fullName evidence="16">Nuclear Hormone Receptor family</fullName>
    </recommendedName>
</protein>
<evidence type="ECO:0000256" key="7">
    <source>
        <dbReference type="ARBA" id="ARBA00023125"/>
    </source>
</evidence>
<dbReference type="SMART" id="SM00430">
    <property type="entry name" value="HOLI"/>
    <property type="match status" value="1"/>
</dbReference>
<sequence>MELSPITLKSCQVCCQPCHGFHFGAMVCRACAAFFRRCAGGAKYVSKCREGSGTCKIETNGRLGCKKCRLEKCQEIGMDMKNFQFNRDPHRTTHKVIPSLAMFLGRPQFVLFCDPEAVSIPSRSTFIDLTELVKNSIKILTEPKKEPKKVSLSQNRLRKLSLALDLNRFTDTPEEEYKVITDIGVKEAISFFEHDLLLVSKWLSHFDEFQELSLEVRLTFLKSFWHIWNRLEKLGRTVMLLKTRKEKFWGGEPVLLADNCVLDVRKMKLDISWLSKYSVEQIGYYIEGVGDRSIFTPLRPLLDLNPSEIELNYMLAQLSFSYAAKKLPNEYSKLSEHFLELLADDLHVYYVKDLGISRYSDRISKMMKVNNTIMRIVWERREKMEIARTFNIFHVEYSEPEMFRDFS</sequence>
<dbReference type="Gene3D" id="3.30.50.10">
    <property type="entry name" value="Erythroid Transcription Factor GATA-1, subunit A"/>
    <property type="match status" value="1"/>
</dbReference>
<evidence type="ECO:0000256" key="10">
    <source>
        <dbReference type="ARBA" id="ARBA00023242"/>
    </source>
</evidence>
<keyword evidence="9 11" id="KW-0675">Receptor</keyword>
<dbReference type="OMA" id="YSEPEMF"/>
<dbReference type="InterPro" id="IPR000536">
    <property type="entry name" value="Nucl_hrmn_rcpt_lig-bd"/>
</dbReference>
<dbReference type="Gene3D" id="1.10.565.10">
    <property type="entry name" value="Retinoid X Receptor"/>
    <property type="match status" value="1"/>
</dbReference>
<feature type="non-terminal residue" evidence="14">
    <location>
        <position position="407"/>
    </location>
</feature>
<evidence type="ECO:0008006" key="16">
    <source>
        <dbReference type="Google" id="ProtNLM"/>
    </source>
</evidence>
<dbReference type="FunCoup" id="G0M9I5">
    <property type="interactions" value="224"/>
</dbReference>
<keyword evidence="6 11" id="KW-0805">Transcription regulation</keyword>
<evidence type="ECO:0000256" key="4">
    <source>
        <dbReference type="ARBA" id="ARBA00022771"/>
    </source>
</evidence>
<dbReference type="STRING" id="135651.G0M9I5"/>
<dbReference type="EMBL" id="GL379787">
    <property type="protein sequence ID" value="EGT31055.1"/>
    <property type="molecule type" value="Genomic_DNA"/>
</dbReference>
<dbReference type="InterPro" id="IPR001628">
    <property type="entry name" value="Znf_hrmn_rcpt"/>
</dbReference>
<keyword evidence="7 11" id="KW-0238">DNA-binding</keyword>
<dbReference type="PROSITE" id="PS51030">
    <property type="entry name" value="NUCLEAR_REC_DBD_2"/>
    <property type="match status" value="1"/>
</dbReference>
<keyword evidence="4 11" id="KW-0863">Zinc-finger</keyword>
<keyword evidence="15" id="KW-1185">Reference proteome</keyword>
<keyword evidence="3 11" id="KW-0479">Metal-binding</keyword>
<dbReference type="Pfam" id="PF00104">
    <property type="entry name" value="Hormone_recep"/>
    <property type="match status" value="1"/>
</dbReference>
<dbReference type="PROSITE" id="PS00031">
    <property type="entry name" value="NUCLEAR_REC_DBD_1"/>
    <property type="match status" value="1"/>
</dbReference>
<proteinExistence type="inferred from homology"/>
<evidence type="ECO:0000256" key="5">
    <source>
        <dbReference type="ARBA" id="ARBA00022833"/>
    </source>
</evidence>
<evidence type="ECO:0000256" key="1">
    <source>
        <dbReference type="ARBA" id="ARBA00004123"/>
    </source>
</evidence>
<feature type="domain" description="NR LBD" evidence="13">
    <location>
        <begin position="155"/>
        <end position="406"/>
    </location>
</feature>
<evidence type="ECO:0000256" key="9">
    <source>
        <dbReference type="ARBA" id="ARBA00023170"/>
    </source>
</evidence>
<dbReference type="PANTHER" id="PTHR45680">
    <property type="entry name" value="NUCLEAR HORMONE RECEPTOR FAMILY"/>
    <property type="match status" value="1"/>
</dbReference>
<evidence type="ECO:0000256" key="8">
    <source>
        <dbReference type="ARBA" id="ARBA00023163"/>
    </source>
</evidence>
<dbReference type="GO" id="GO:0008270">
    <property type="term" value="F:zinc ion binding"/>
    <property type="evidence" value="ECO:0007669"/>
    <property type="project" value="UniProtKB-KW"/>
</dbReference>
<keyword evidence="8 11" id="KW-0804">Transcription</keyword>
<dbReference type="SMART" id="SM00399">
    <property type="entry name" value="ZnF_C4"/>
    <property type="match status" value="1"/>
</dbReference>
<dbReference type="GO" id="GO:0000978">
    <property type="term" value="F:RNA polymerase II cis-regulatory region sequence-specific DNA binding"/>
    <property type="evidence" value="ECO:0007669"/>
    <property type="project" value="InterPro"/>
</dbReference>
<dbReference type="eggNOG" id="KOG3575">
    <property type="taxonomic scope" value="Eukaryota"/>
</dbReference>
<feature type="domain" description="Nuclear receptor" evidence="12">
    <location>
        <begin position="8"/>
        <end position="85"/>
    </location>
</feature>
<dbReference type="InParanoid" id="G0M9I5"/>
<dbReference type="InterPro" id="IPR013088">
    <property type="entry name" value="Znf_NHR/GATA"/>
</dbReference>
<comment type="subcellular location">
    <subcellularLocation>
        <location evidence="1 11">Nucleus</location>
    </subcellularLocation>
</comment>
<dbReference type="SUPFAM" id="SSF48508">
    <property type="entry name" value="Nuclear receptor ligand-binding domain"/>
    <property type="match status" value="1"/>
</dbReference>
<organism evidence="15">
    <name type="scientific">Caenorhabditis brenneri</name>
    <name type="common">Nematode worm</name>
    <dbReference type="NCBI Taxonomy" id="135651"/>
    <lineage>
        <taxon>Eukaryota</taxon>
        <taxon>Metazoa</taxon>
        <taxon>Ecdysozoa</taxon>
        <taxon>Nematoda</taxon>
        <taxon>Chromadorea</taxon>
        <taxon>Rhabditida</taxon>
        <taxon>Rhabditina</taxon>
        <taxon>Rhabditomorpha</taxon>
        <taxon>Rhabditoidea</taxon>
        <taxon>Rhabditidae</taxon>
        <taxon>Peloderinae</taxon>
        <taxon>Caenorhabditis</taxon>
    </lineage>
</organism>
<dbReference type="HOGENOM" id="CLU_007368_7_1_1"/>
<keyword evidence="10 11" id="KW-0539">Nucleus</keyword>
<evidence type="ECO:0000313" key="15">
    <source>
        <dbReference type="Proteomes" id="UP000008068"/>
    </source>
</evidence>
<dbReference type="Pfam" id="PF00105">
    <property type="entry name" value="zf-C4"/>
    <property type="match status" value="1"/>
</dbReference>
<evidence type="ECO:0000256" key="6">
    <source>
        <dbReference type="ARBA" id="ARBA00023015"/>
    </source>
</evidence>
<name>G0M9I5_CAEBE</name>
<evidence type="ECO:0000256" key="3">
    <source>
        <dbReference type="ARBA" id="ARBA00022723"/>
    </source>
</evidence>
<dbReference type="InterPro" id="IPR049636">
    <property type="entry name" value="HNF4-like_DBD"/>
</dbReference>
<evidence type="ECO:0000259" key="12">
    <source>
        <dbReference type="PROSITE" id="PS51030"/>
    </source>
</evidence>
<dbReference type="SUPFAM" id="SSF57716">
    <property type="entry name" value="Glucocorticoid receptor-like (DNA-binding domain)"/>
    <property type="match status" value="1"/>
</dbReference>
<dbReference type="InterPro" id="IPR035500">
    <property type="entry name" value="NHR-like_dom_sf"/>
</dbReference>
<evidence type="ECO:0000256" key="2">
    <source>
        <dbReference type="ARBA" id="ARBA00005993"/>
    </source>
</evidence>
<dbReference type="PROSITE" id="PS51843">
    <property type="entry name" value="NR_LBD"/>
    <property type="match status" value="1"/>
</dbReference>
<keyword evidence="5 11" id="KW-0862">Zinc</keyword>
<evidence type="ECO:0000313" key="14">
    <source>
        <dbReference type="EMBL" id="EGT31055.1"/>
    </source>
</evidence>
<dbReference type="AlphaFoldDB" id="G0M9I5"/>
<dbReference type="InterPro" id="IPR051152">
    <property type="entry name" value="C.elegans_Orphan_NR"/>
</dbReference>